<dbReference type="EMBL" id="BRYB01006008">
    <property type="protein sequence ID" value="GMI31929.1"/>
    <property type="molecule type" value="Genomic_DNA"/>
</dbReference>
<evidence type="ECO:0000313" key="3">
    <source>
        <dbReference type="Proteomes" id="UP001165060"/>
    </source>
</evidence>
<keyword evidence="3" id="KW-1185">Reference proteome</keyword>
<evidence type="ECO:0000256" key="1">
    <source>
        <dbReference type="SAM" id="MobiDB-lite"/>
    </source>
</evidence>
<protein>
    <submittedName>
        <fullName evidence="2">Uncharacterized protein</fullName>
    </submittedName>
</protein>
<proteinExistence type="predicted"/>
<feature type="region of interest" description="Disordered" evidence="1">
    <location>
        <begin position="1"/>
        <end position="25"/>
    </location>
</feature>
<accession>A0ABQ6MTA2</accession>
<reference evidence="2 3" key="1">
    <citation type="journal article" date="2023" name="Commun. Biol.">
        <title>Genome analysis of Parmales, the sister group of diatoms, reveals the evolutionary specialization of diatoms from phago-mixotrophs to photoautotrophs.</title>
        <authorList>
            <person name="Ban H."/>
            <person name="Sato S."/>
            <person name="Yoshikawa S."/>
            <person name="Yamada K."/>
            <person name="Nakamura Y."/>
            <person name="Ichinomiya M."/>
            <person name="Sato N."/>
            <person name="Blanc-Mathieu R."/>
            <person name="Endo H."/>
            <person name="Kuwata A."/>
            <person name="Ogata H."/>
        </authorList>
    </citation>
    <scope>NUCLEOTIDE SEQUENCE [LARGE SCALE GENOMIC DNA]</scope>
</reference>
<evidence type="ECO:0000313" key="2">
    <source>
        <dbReference type="EMBL" id="GMI31929.1"/>
    </source>
</evidence>
<name>A0ABQ6MTA2_9STRA</name>
<comment type="caution">
    <text evidence="2">The sequence shown here is derived from an EMBL/GenBank/DDBJ whole genome shotgun (WGS) entry which is preliminary data.</text>
</comment>
<feature type="compositionally biased region" description="Low complexity" evidence="1">
    <location>
        <begin position="1"/>
        <end position="14"/>
    </location>
</feature>
<organism evidence="2 3">
    <name type="scientific">Tetraparma gracilis</name>
    <dbReference type="NCBI Taxonomy" id="2962635"/>
    <lineage>
        <taxon>Eukaryota</taxon>
        <taxon>Sar</taxon>
        <taxon>Stramenopiles</taxon>
        <taxon>Ochrophyta</taxon>
        <taxon>Bolidophyceae</taxon>
        <taxon>Parmales</taxon>
        <taxon>Triparmaceae</taxon>
        <taxon>Tetraparma</taxon>
    </lineage>
</organism>
<gene>
    <name evidence="2" type="ORF">TeGR_g6502</name>
</gene>
<feature type="compositionally biased region" description="Pro residues" evidence="1">
    <location>
        <begin position="15"/>
        <end position="25"/>
    </location>
</feature>
<dbReference type="Proteomes" id="UP001165060">
    <property type="component" value="Unassembled WGS sequence"/>
</dbReference>
<sequence length="118" mass="13475">MLSSVRLSRPLLSFRPPPSSLSPPSRPFFSVVCGEDDRDALKACKAMDDMDKLRRLKSGEKRHSYNEKPWMTEKRYQNKKVRNRSFAKVNALSDWIKYDLGRFRPANVRAGGKGGKAS</sequence>